<keyword evidence="3" id="KW-0808">Transferase</keyword>
<dbReference type="Pfam" id="PF02527">
    <property type="entry name" value="GidB"/>
    <property type="match status" value="1"/>
</dbReference>
<organism evidence="4">
    <name type="scientific">marine metagenome</name>
    <dbReference type="NCBI Taxonomy" id="408172"/>
    <lineage>
        <taxon>unclassified sequences</taxon>
        <taxon>metagenomes</taxon>
        <taxon>ecological metagenomes</taxon>
    </lineage>
</organism>
<dbReference type="SUPFAM" id="SSF53335">
    <property type="entry name" value="S-adenosyl-L-methionine-dependent methyltransferases"/>
    <property type="match status" value="1"/>
</dbReference>
<dbReference type="GO" id="GO:0070043">
    <property type="term" value="F:rRNA (guanine-N7-)-methyltransferase activity"/>
    <property type="evidence" value="ECO:0007669"/>
    <property type="project" value="TreeGrafter"/>
</dbReference>
<dbReference type="AlphaFoldDB" id="A0A381V4K3"/>
<dbReference type="NCBIfam" id="TIGR00138">
    <property type="entry name" value="rsmG_gidB"/>
    <property type="match status" value="1"/>
</dbReference>
<dbReference type="GO" id="GO:0005829">
    <property type="term" value="C:cytosol"/>
    <property type="evidence" value="ECO:0007669"/>
    <property type="project" value="TreeGrafter"/>
</dbReference>
<gene>
    <name evidence="4" type="ORF">METZ01_LOCUS88149</name>
</gene>
<dbReference type="InterPro" id="IPR003682">
    <property type="entry name" value="rRNA_ssu_MeTfrase_G"/>
</dbReference>
<evidence type="ECO:0000313" key="4">
    <source>
        <dbReference type="EMBL" id="SVA35295.1"/>
    </source>
</evidence>
<evidence type="ECO:0000256" key="2">
    <source>
        <dbReference type="ARBA" id="ARBA00022552"/>
    </source>
</evidence>
<proteinExistence type="inferred from homology"/>
<keyword evidence="1" id="KW-0963">Cytoplasm</keyword>
<evidence type="ECO:0008006" key="5">
    <source>
        <dbReference type="Google" id="ProtNLM"/>
    </source>
</evidence>
<sequence>MKNHLIELLKDSSIELDSSVFSESAAEDLLLYLTEWERWNAKINLTAESDALSVANKHIYESLQYTRAISSTGSLVDVGSGAGFPGIPVKIILPKLEIVLIESQRKRANFLKTAIHSIGLSKIQCVHGRAEDFPAFVGKYDFVTLRHVLEPHLSLQLGATLLHPGGSLILQTSCKNSFQFDFLDSLWLSPVDEIFFKRSGSSHSKIMVFKRNSS</sequence>
<protein>
    <recommendedName>
        <fullName evidence="5">Ribosomal RNA small subunit methyltransferase G</fullName>
    </recommendedName>
</protein>
<evidence type="ECO:0000256" key="3">
    <source>
        <dbReference type="ARBA" id="ARBA00022679"/>
    </source>
</evidence>
<dbReference type="HAMAP" id="MF_00074">
    <property type="entry name" value="16SrRNA_methyltr_G"/>
    <property type="match status" value="1"/>
</dbReference>
<evidence type="ECO:0000256" key="1">
    <source>
        <dbReference type="ARBA" id="ARBA00022490"/>
    </source>
</evidence>
<keyword evidence="2" id="KW-0698">rRNA processing</keyword>
<dbReference type="PANTHER" id="PTHR31760:SF0">
    <property type="entry name" value="S-ADENOSYL-L-METHIONINE-DEPENDENT METHYLTRANSFERASES SUPERFAMILY PROTEIN"/>
    <property type="match status" value="1"/>
</dbReference>
<name>A0A381V4K3_9ZZZZ</name>
<dbReference type="Gene3D" id="3.40.50.150">
    <property type="entry name" value="Vaccinia Virus protein VP39"/>
    <property type="match status" value="1"/>
</dbReference>
<reference evidence="4" key="1">
    <citation type="submission" date="2018-05" db="EMBL/GenBank/DDBJ databases">
        <authorList>
            <person name="Lanie J.A."/>
            <person name="Ng W.-L."/>
            <person name="Kazmierczak K.M."/>
            <person name="Andrzejewski T.M."/>
            <person name="Davidsen T.M."/>
            <person name="Wayne K.J."/>
            <person name="Tettelin H."/>
            <person name="Glass J.I."/>
            <person name="Rusch D."/>
            <person name="Podicherti R."/>
            <person name="Tsui H.-C.T."/>
            <person name="Winkler M.E."/>
        </authorList>
    </citation>
    <scope>NUCLEOTIDE SEQUENCE</scope>
</reference>
<dbReference type="PANTHER" id="PTHR31760">
    <property type="entry name" value="S-ADENOSYL-L-METHIONINE-DEPENDENT METHYLTRANSFERASES SUPERFAMILY PROTEIN"/>
    <property type="match status" value="1"/>
</dbReference>
<dbReference type="InterPro" id="IPR029063">
    <property type="entry name" value="SAM-dependent_MTases_sf"/>
</dbReference>
<dbReference type="EMBL" id="UINC01007833">
    <property type="protein sequence ID" value="SVA35295.1"/>
    <property type="molecule type" value="Genomic_DNA"/>
</dbReference>
<accession>A0A381V4K3</accession>